<evidence type="ECO:0000313" key="3">
    <source>
        <dbReference type="Proteomes" id="UP001054837"/>
    </source>
</evidence>
<reference evidence="2 3" key="1">
    <citation type="submission" date="2021-06" db="EMBL/GenBank/DDBJ databases">
        <title>Caerostris darwini draft genome.</title>
        <authorList>
            <person name="Kono N."/>
            <person name="Arakawa K."/>
        </authorList>
    </citation>
    <scope>NUCLEOTIDE SEQUENCE [LARGE SCALE GENOMIC DNA]</scope>
</reference>
<dbReference type="AlphaFoldDB" id="A0AAV4RYX7"/>
<proteinExistence type="predicted"/>
<accession>A0AAV4RYX7</accession>
<sequence>MSIPQNTATIVQHFPRTDGSCTTSPSTRTDAHQQKEHPARTHLKSRLTGKKKKETPRTLCEQVALRASCPNSQRVDISDFVAFAFALFYFVAPFPRQVKRCLPFCSNICLQMLASAPDALSARISWSCSRNRWYLQKVALPWILDEVN</sequence>
<feature type="compositionally biased region" description="Polar residues" evidence="1">
    <location>
        <begin position="19"/>
        <end position="28"/>
    </location>
</feature>
<gene>
    <name evidence="2" type="ORF">CDAR_313061</name>
</gene>
<keyword evidence="3" id="KW-1185">Reference proteome</keyword>
<organism evidence="2 3">
    <name type="scientific">Caerostris darwini</name>
    <dbReference type="NCBI Taxonomy" id="1538125"/>
    <lineage>
        <taxon>Eukaryota</taxon>
        <taxon>Metazoa</taxon>
        <taxon>Ecdysozoa</taxon>
        <taxon>Arthropoda</taxon>
        <taxon>Chelicerata</taxon>
        <taxon>Arachnida</taxon>
        <taxon>Araneae</taxon>
        <taxon>Araneomorphae</taxon>
        <taxon>Entelegynae</taxon>
        <taxon>Araneoidea</taxon>
        <taxon>Araneidae</taxon>
        <taxon>Caerostris</taxon>
    </lineage>
</organism>
<protein>
    <submittedName>
        <fullName evidence="2">Uncharacterized protein</fullName>
    </submittedName>
</protein>
<feature type="compositionally biased region" description="Basic residues" evidence="1">
    <location>
        <begin position="40"/>
        <end position="54"/>
    </location>
</feature>
<dbReference type="Proteomes" id="UP001054837">
    <property type="component" value="Unassembled WGS sequence"/>
</dbReference>
<comment type="caution">
    <text evidence="2">The sequence shown here is derived from an EMBL/GenBank/DDBJ whole genome shotgun (WGS) entry which is preliminary data.</text>
</comment>
<evidence type="ECO:0000256" key="1">
    <source>
        <dbReference type="SAM" id="MobiDB-lite"/>
    </source>
</evidence>
<feature type="compositionally biased region" description="Basic and acidic residues" evidence="1">
    <location>
        <begin position="29"/>
        <end position="39"/>
    </location>
</feature>
<dbReference type="EMBL" id="BPLQ01006954">
    <property type="protein sequence ID" value="GIY26587.1"/>
    <property type="molecule type" value="Genomic_DNA"/>
</dbReference>
<feature type="region of interest" description="Disordered" evidence="1">
    <location>
        <begin position="14"/>
        <end position="55"/>
    </location>
</feature>
<name>A0AAV4RYX7_9ARAC</name>
<evidence type="ECO:0000313" key="2">
    <source>
        <dbReference type="EMBL" id="GIY26587.1"/>
    </source>
</evidence>